<reference evidence="1" key="1">
    <citation type="submission" date="2014-09" db="EMBL/GenBank/DDBJ databases">
        <authorList>
            <person name="Magalhaes I.L.F."/>
            <person name="Oliveira U."/>
            <person name="Santos F.R."/>
            <person name="Vidigal T.H.D.A."/>
            <person name="Brescovit A.D."/>
            <person name="Santos A.J."/>
        </authorList>
    </citation>
    <scope>NUCLEOTIDE SEQUENCE</scope>
    <source>
        <tissue evidence="1">Shoot tissue taken approximately 20 cm above the soil surface</tissue>
    </source>
</reference>
<dbReference type="EMBL" id="GBRH01212257">
    <property type="protein sequence ID" value="JAD85638.1"/>
    <property type="molecule type" value="Transcribed_RNA"/>
</dbReference>
<evidence type="ECO:0000313" key="1">
    <source>
        <dbReference type="EMBL" id="JAD85638.1"/>
    </source>
</evidence>
<reference evidence="1" key="2">
    <citation type="journal article" date="2015" name="Data Brief">
        <title>Shoot transcriptome of the giant reed, Arundo donax.</title>
        <authorList>
            <person name="Barrero R.A."/>
            <person name="Guerrero F.D."/>
            <person name="Moolhuijzen P."/>
            <person name="Goolsby J.A."/>
            <person name="Tidwell J."/>
            <person name="Bellgard S.E."/>
            <person name="Bellgard M.I."/>
        </authorList>
    </citation>
    <scope>NUCLEOTIDE SEQUENCE</scope>
    <source>
        <tissue evidence="1">Shoot tissue taken approximately 20 cm above the soil surface</tissue>
    </source>
</reference>
<proteinExistence type="predicted"/>
<sequence length="76" mass="8897">MEVLVHHACHLLIVHIFQHMVSRTTLVTCGLVNFQLSFCVISLDKLVYVYMESEYLILLRVEVLSYFPFPFLLLPI</sequence>
<name>A0A0A9DG53_ARUDO</name>
<dbReference type="AlphaFoldDB" id="A0A0A9DG53"/>
<organism evidence="1">
    <name type="scientific">Arundo donax</name>
    <name type="common">Giant reed</name>
    <name type="synonym">Donax arundinaceus</name>
    <dbReference type="NCBI Taxonomy" id="35708"/>
    <lineage>
        <taxon>Eukaryota</taxon>
        <taxon>Viridiplantae</taxon>
        <taxon>Streptophyta</taxon>
        <taxon>Embryophyta</taxon>
        <taxon>Tracheophyta</taxon>
        <taxon>Spermatophyta</taxon>
        <taxon>Magnoliopsida</taxon>
        <taxon>Liliopsida</taxon>
        <taxon>Poales</taxon>
        <taxon>Poaceae</taxon>
        <taxon>PACMAD clade</taxon>
        <taxon>Arundinoideae</taxon>
        <taxon>Arundineae</taxon>
        <taxon>Arundo</taxon>
    </lineage>
</organism>
<accession>A0A0A9DG53</accession>
<protein>
    <submittedName>
        <fullName evidence="1">Uncharacterized protein</fullName>
    </submittedName>
</protein>